<evidence type="ECO:0000313" key="1">
    <source>
        <dbReference type="EMBL" id="KAJ1187626.1"/>
    </source>
</evidence>
<proteinExistence type="predicted"/>
<evidence type="ECO:0000313" key="2">
    <source>
        <dbReference type="Proteomes" id="UP001066276"/>
    </source>
</evidence>
<protein>
    <submittedName>
        <fullName evidence="1">Uncharacterized protein</fullName>
    </submittedName>
</protein>
<sequence>MSGTRACDWEALKVVLRGLCLRATYGVKRQLENDVSKHENTLSELEHCLPVQLLRVEEWQQTRRALLDDWRHVEKHHQQRRQAEGDKAGALFGRLIKQHYERMLITALVDAANGGFSDWAVAEEVRMKHVRKDEALLDDLVALAQMLHNLRTVPDSSSDTVGNSKND</sequence>
<organism evidence="1 2">
    <name type="scientific">Pleurodeles waltl</name>
    <name type="common">Iberian ribbed newt</name>
    <dbReference type="NCBI Taxonomy" id="8319"/>
    <lineage>
        <taxon>Eukaryota</taxon>
        <taxon>Metazoa</taxon>
        <taxon>Chordata</taxon>
        <taxon>Craniata</taxon>
        <taxon>Vertebrata</taxon>
        <taxon>Euteleostomi</taxon>
        <taxon>Amphibia</taxon>
        <taxon>Batrachia</taxon>
        <taxon>Caudata</taxon>
        <taxon>Salamandroidea</taxon>
        <taxon>Salamandridae</taxon>
        <taxon>Pleurodelinae</taxon>
        <taxon>Pleurodeles</taxon>
    </lineage>
</organism>
<comment type="caution">
    <text evidence="1">The sequence shown here is derived from an EMBL/GenBank/DDBJ whole genome shotgun (WGS) entry which is preliminary data.</text>
</comment>
<dbReference type="AlphaFoldDB" id="A0AAV7UGE6"/>
<dbReference type="Proteomes" id="UP001066276">
    <property type="component" value="Chromosome 3_1"/>
</dbReference>
<reference evidence="1" key="1">
    <citation type="journal article" date="2022" name="bioRxiv">
        <title>Sequencing and chromosome-scale assembly of the giantPleurodeles waltlgenome.</title>
        <authorList>
            <person name="Brown T."/>
            <person name="Elewa A."/>
            <person name="Iarovenko S."/>
            <person name="Subramanian E."/>
            <person name="Araus A.J."/>
            <person name="Petzold A."/>
            <person name="Susuki M."/>
            <person name="Suzuki K.-i.T."/>
            <person name="Hayashi T."/>
            <person name="Toyoda A."/>
            <person name="Oliveira C."/>
            <person name="Osipova E."/>
            <person name="Leigh N.D."/>
            <person name="Simon A."/>
            <person name="Yun M.H."/>
        </authorList>
    </citation>
    <scope>NUCLEOTIDE SEQUENCE</scope>
    <source>
        <strain evidence="1">20211129_DDA</strain>
        <tissue evidence="1">Liver</tissue>
    </source>
</reference>
<gene>
    <name evidence="1" type="ORF">NDU88_004401</name>
</gene>
<keyword evidence="2" id="KW-1185">Reference proteome</keyword>
<dbReference type="EMBL" id="JANPWB010000005">
    <property type="protein sequence ID" value="KAJ1187626.1"/>
    <property type="molecule type" value="Genomic_DNA"/>
</dbReference>
<name>A0AAV7UGE6_PLEWA</name>
<accession>A0AAV7UGE6</accession>